<accession>A0A836KYE0</accession>
<sequence>MSIRLGRTISSPAFLLFQIIHGVSLFLVMIGVARVLLGVAELAICSDVVDGRPQPMDTHAPGLEMTNLPSRVSTTGGVQQHYRSSVLSEVSHIPEGELHVPVSNNLLSMKPTDSLALDPLAASLFFFTKLRYCFYVPLDSLFIDAIDEHARSTAAVEKSLDPVSRLRKEGNQAERIEGGGPLLGEKTSGRLPQYNGCKTRFVLQHFFAGLLCAYPLATLLQRRKLVLDFVGTIYLAYWVLAGIVLRRFFWGGLVWWASCALGMVVMYSATYLFCRRKELQEVRFTGSRAVSLGPGVPPAMTTWVRDNHTGNDMIREEIQVAVREIQRQSSGGSADVYGFSNLQEPSGRVRVPAPAQSTRRVKGVAVNVSRSSEDIVEKHKTV</sequence>
<protein>
    <submittedName>
        <fullName evidence="10">Uncharacterized protein</fullName>
    </submittedName>
</protein>
<keyword evidence="11" id="KW-1185">Reference proteome</keyword>
<dbReference type="GeneID" id="94286635"/>
<dbReference type="GO" id="GO:0043001">
    <property type="term" value="P:Golgi to plasma membrane protein transport"/>
    <property type="evidence" value="ECO:0007669"/>
    <property type="project" value="TreeGrafter"/>
</dbReference>
<dbReference type="RefSeq" id="XP_067752715.1">
    <property type="nucleotide sequence ID" value="XM_067896558.1"/>
</dbReference>
<evidence type="ECO:0000313" key="10">
    <source>
        <dbReference type="EMBL" id="KAG5490387.1"/>
    </source>
</evidence>
<dbReference type="GO" id="GO:0006895">
    <property type="term" value="P:Golgi to endosome transport"/>
    <property type="evidence" value="ECO:0007669"/>
    <property type="project" value="TreeGrafter"/>
</dbReference>
<organism evidence="10 11">
    <name type="scientific">Porcisia hertigi</name>
    <dbReference type="NCBI Taxonomy" id="2761500"/>
    <lineage>
        <taxon>Eukaryota</taxon>
        <taxon>Discoba</taxon>
        <taxon>Euglenozoa</taxon>
        <taxon>Kinetoplastea</taxon>
        <taxon>Metakinetoplastina</taxon>
        <taxon>Trypanosomatida</taxon>
        <taxon>Trypanosomatidae</taxon>
        <taxon>Leishmaniinae</taxon>
        <taxon>Porcisia</taxon>
    </lineage>
</organism>
<dbReference type="InterPro" id="IPR019185">
    <property type="entry name" value="Integral_membrane_SYS1-rel"/>
</dbReference>
<name>A0A836KYE0_9TRYP</name>
<dbReference type="GO" id="GO:0034067">
    <property type="term" value="P:protein localization to Golgi apparatus"/>
    <property type="evidence" value="ECO:0007669"/>
    <property type="project" value="TreeGrafter"/>
</dbReference>
<dbReference type="AlphaFoldDB" id="A0A836KYE0"/>
<dbReference type="OrthoDB" id="262164at2759"/>
<feature type="transmembrane region" description="Helical" evidence="9">
    <location>
        <begin position="227"/>
        <end position="249"/>
    </location>
</feature>
<proteinExistence type="inferred from homology"/>
<dbReference type="Proteomes" id="UP000674318">
    <property type="component" value="Unassembled WGS sequence"/>
</dbReference>
<reference evidence="10 11" key="1">
    <citation type="submission" date="2021-02" db="EMBL/GenBank/DDBJ databases">
        <title>Porcisia hertigi Genome sequencing and assembly.</title>
        <authorList>
            <person name="Almutairi H."/>
            <person name="Gatherer D."/>
        </authorList>
    </citation>
    <scope>NUCLEOTIDE SEQUENCE [LARGE SCALE GENOMIC DNA]</scope>
    <source>
        <strain evidence="10 11">C119</strain>
    </source>
</reference>
<dbReference type="GO" id="GO:0005802">
    <property type="term" value="C:trans-Golgi network"/>
    <property type="evidence" value="ECO:0007669"/>
    <property type="project" value="TreeGrafter"/>
</dbReference>
<keyword evidence="7" id="KW-0333">Golgi apparatus</keyword>
<feature type="transmembrane region" description="Helical" evidence="9">
    <location>
        <begin position="255"/>
        <end position="274"/>
    </location>
</feature>
<feature type="transmembrane region" description="Helical" evidence="9">
    <location>
        <begin position="12"/>
        <end position="37"/>
    </location>
</feature>
<evidence type="ECO:0000256" key="9">
    <source>
        <dbReference type="SAM" id="Phobius"/>
    </source>
</evidence>
<dbReference type="PANTHER" id="PTHR12952">
    <property type="entry name" value="SYS1"/>
    <property type="match status" value="1"/>
</dbReference>
<keyword evidence="3" id="KW-0813">Transport</keyword>
<comment type="subcellular location">
    <subcellularLocation>
        <location evidence="1">Golgi apparatus membrane</location>
        <topology evidence="1">Multi-pass membrane protein</topology>
    </subcellularLocation>
</comment>
<comment type="similarity">
    <text evidence="2">Belongs to the SYS1 family.</text>
</comment>
<dbReference type="GO" id="GO:0005829">
    <property type="term" value="C:cytosol"/>
    <property type="evidence" value="ECO:0007669"/>
    <property type="project" value="GOC"/>
</dbReference>
<evidence type="ECO:0000256" key="5">
    <source>
        <dbReference type="ARBA" id="ARBA00022927"/>
    </source>
</evidence>
<dbReference type="KEGG" id="phet:94286635"/>
<evidence type="ECO:0000313" key="11">
    <source>
        <dbReference type="Proteomes" id="UP000674318"/>
    </source>
</evidence>
<keyword evidence="6 9" id="KW-1133">Transmembrane helix</keyword>
<feature type="transmembrane region" description="Helical" evidence="9">
    <location>
        <begin position="201"/>
        <end position="220"/>
    </location>
</feature>
<keyword evidence="5" id="KW-0653">Protein transport</keyword>
<evidence type="ECO:0000256" key="2">
    <source>
        <dbReference type="ARBA" id="ARBA00008160"/>
    </source>
</evidence>
<gene>
    <name evidence="10" type="ORF">JKF63_00507</name>
</gene>
<evidence type="ECO:0000256" key="4">
    <source>
        <dbReference type="ARBA" id="ARBA00022692"/>
    </source>
</evidence>
<dbReference type="Pfam" id="PF09801">
    <property type="entry name" value="SYS1"/>
    <property type="match status" value="1"/>
</dbReference>
<keyword evidence="4 9" id="KW-0812">Transmembrane</keyword>
<evidence type="ECO:0000256" key="3">
    <source>
        <dbReference type="ARBA" id="ARBA00022448"/>
    </source>
</evidence>
<evidence type="ECO:0000256" key="1">
    <source>
        <dbReference type="ARBA" id="ARBA00004653"/>
    </source>
</evidence>
<comment type="caution">
    <text evidence="10">The sequence shown here is derived from an EMBL/GenBank/DDBJ whole genome shotgun (WGS) entry which is preliminary data.</text>
</comment>
<dbReference type="GO" id="GO:0000139">
    <property type="term" value="C:Golgi membrane"/>
    <property type="evidence" value="ECO:0007669"/>
    <property type="project" value="UniProtKB-SubCell"/>
</dbReference>
<evidence type="ECO:0000256" key="6">
    <source>
        <dbReference type="ARBA" id="ARBA00022989"/>
    </source>
</evidence>
<evidence type="ECO:0000256" key="7">
    <source>
        <dbReference type="ARBA" id="ARBA00023034"/>
    </source>
</evidence>
<evidence type="ECO:0000256" key="8">
    <source>
        <dbReference type="ARBA" id="ARBA00023136"/>
    </source>
</evidence>
<keyword evidence="8 9" id="KW-0472">Membrane</keyword>
<dbReference type="PANTHER" id="PTHR12952:SF0">
    <property type="entry name" value="PROTEIN SYS1 HOMOLOG"/>
    <property type="match status" value="1"/>
</dbReference>
<dbReference type="EMBL" id="JAFJZO010000036">
    <property type="protein sequence ID" value="KAG5490387.1"/>
    <property type="molecule type" value="Genomic_DNA"/>
</dbReference>